<feature type="compositionally biased region" description="Basic residues" evidence="1">
    <location>
        <begin position="149"/>
        <end position="180"/>
    </location>
</feature>
<keyword evidence="2" id="KW-0732">Signal</keyword>
<dbReference type="EMBL" id="KZ678601">
    <property type="protein sequence ID" value="PSR78535.1"/>
    <property type="molecule type" value="Genomic_DNA"/>
</dbReference>
<dbReference type="Proteomes" id="UP000241462">
    <property type="component" value="Unassembled WGS sequence"/>
</dbReference>
<dbReference type="AlphaFoldDB" id="A0A2T2ZWR5"/>
<evidence type="ECO:0000256" key="1">
    <source>
        <dbReference type="SAM" id="MobiDB-lite"/>
    </source>
</evidence>
<reference evidence="3 4" key="1">
    <citation type="journal article" date="2018" name="Mycol. Prog.">
        <title>Coniella lustricola, a new species from submerged detritus.</title>
        <authorList>
            <person name="Raudabaugh D.B."/>
            <person name="Iturriaga T."/>
            <person name="Carver A."/>
            <person name="Mondo S."/>
            <person name="Pangilinan J."/>
            <person name="Lipzen A."/>
            <person name="He G."/>
            <person name="Amirebrahimi M."/>
            <person name="Grigoriev I.V."/>
            <person name="Miller A.N."/>
        </authorList>
    </citation>
    <scope>NUCLEOTIDE SEQUENCE [LARGE SCALE GENOMIC DNA]</scope>
    <source>
        <strain evidence="3 4">B22-T-1</strain>
    </source>
</reference>
<feature type="chain" id="PRO_5015750088" evidence="2">
    <location>
        <begin position="21"/>
        <end position="187"/>
    </location>
</feature>
<evidence type="ECO:0000313" key="4">
    <source>
        <dbReference type="Proteomes" id="UP000241462"/>
    </source>
</evidence>
<protein>
    <submittedName>
        <fullName evidence="3">Uncharacterized protein</fullName>
    </submittedName>
</protein>
<sequence length="187" mass="21493">MHAPFFFFFLGGGVCPRGSCFDCFLYLLILEGIIGKKEKIPKLKQNRISYGFLFFSFSFLSPHARTHARSFAYSQSQPNHHIEHTHTHTHPLPRINAHNSFASPCLLYQAWSKTTEPTHTPSLAPLASTPSLSEIKEEEKNTNKPSKAPQRKGGGKKRKEKRREKKKRQVASFFQRKHYTKCNTYNA</sequence>
<proteinExistence type="predicted"/>
<keyword evidence="4" id="KW-1185">Reference proteome</keyword>
<organism evidence="3 4">
    <name type="scientific">Coniella lustricola</name>
    <dbReference type="NCBI Taxonomy" id="2025994"/>
    <lineage>
        <taxon>Eukaryota</taxon>
        <taxon>Fungi</taxon>
        <taxon>Dikarya</taxon>
        <taxon>Ascomycota</taxon>
        <taxon>Pezizomycotina</taxon>
        <taxon>Sordariomycetes</taxon>
        <taxon>Sordariomycetidae</taxon>
        <taxon>Diaporthales</taxon>
        <taxon>Schizoparmaceae</taxon>
        <taxon>Coniella</taxon>
    </lineage>
</organism>
<feature type="compositionally biased region" description="Low complexity" evidence="1">
    <location>
        <begin position="120"/>
        <end position="133"/>
    </location>
</feature>
<evidence type="ECO:0000256" key="2">
    <source>
        <dbReference type="SAM" id="SignalP"/>
    </source>
</evidence>
<gene>
    <name evidence="3" type="ORF">BD289DRAFT_120816</name>
</gene>
<evidence type="ECO:0000313" key="3">
    <source>
        <dbReference type="EMBL" id="PSR78535.1"/>
    </source>
</evidence>
<dbReference type="InParanoid" id="A0A2T2ZWR5"/>
<feature type="signal peptide" evidence="2">
    <location>
        <begin position="1"/>
        <end position="20"/>
    </location>
</feature>
<feature type="region of interest" description="Disordered" evidence="1">
    <location>
        <begin position="118"/>
        <end position="187"/>
    </location>
</feature>
<name>A0A2T2ZWR5_9PEZI</name>
<accession>A0A2T2ZWR5</accession>